<reference evidence="1" key="1">
    <citation type="submission" date="2021-08" db="EMBL/GenBank/DDBJ databases">
        <title>The first chromosome-level gecko genome reveals the dynamic sex chromosomes of Neotropical dwarf geckos (Sphaerodactylidae: Sphaerodactylus).</title>
        <authorList>
            <person name="Pinto B.J."/>
            <person name="Keating S.E."/>
            <person name="Gamble T."/>
        </authorList>
    </citation>
    <scope>NUCLEOTIDE SEQUENCE</scope>
    <source>
        <strain evidence="1">TG3544</strain>
    </source>
</reference>
<protein>
    <submittedName>
        <fullName evidence="1">Uncharacterized protein</fullName>
    </submittedName>
</protein>
<evidence type="ECO:0000313" key="1">
    <source>
        <dbReference type="EMBL" id="KAH8014226.1"/>
    </source>
</evidence>
<accession>A0ACB8G3V7</accession>
<dbReference type="EMBL" id="CM037615">
    <property type="protein sequence ID" value="KAH8014226.1"/>
    <property type="molecule type" value="Genomic_DNA"/>
</dbReference>
<comment type="caution">
    <text evidence="1">The sequence shown here is derived from an EMBL/GenBank/DDBJ whole genome shotgun (WGS) entry which is preliminary data.</text>
</comment>
<gene>
    <name evidence="1" type="ORF">K3G42_027580</name>
</gene>
<proteinExistence type="predicted"/>
<dbReference type="Proteomes" id="UP000827872">
    <property type="component" value="Linkage Group LG02"/>
</dbReference>
<evidence type="ECO:0000313" key="2">
    <source>
        <dbReference type="Proteomes" id="UP000827872"/>
    </source>
</evidence>
<sequence>MEMEFGHSRCSLQWSAWKAVPAAPRRWVASQNKSQEVLQIIDKVRKPRSHSVAFKGCLRRLGEAIAGTAGQKWYPSGGLIFVLGQESDLDASALLLRFGCKLLHCLDHQSDPQSSS</sequence>
<name>A0ACB8G3V7_9SAUR</name>
<organism evidence="1 2">
    <name type="scientific">Sphaerodactylus townsendi</name>
    <dbReference type="NCBI Taxonomy" id="933632"/>
    <lineage>
        <taxon>Eukaryota</taxon>
        <taxon>Metazoa</taxon>
        <taxon>Chordata</taxon>
        <taxon>Craniata</taxon>
        <taxon>Vertebrata</taxon>
        <taxon>Euteleostomi</taxon>
        <taxon>Lepidosauria</taxon>
        <taxon>Squamata</taxon>
        <taxon>Bifurcata</taxon>
        <taxon>Gekkota</taxon>
        <taxon>Sphaerodactylidae</taxon>
        <taxon>Sphaerodactylus</taxon>
    </lineage>
</organism>
<keyword evidence="2" id="KW-1185">Reference proteome</keyword>